<name>A0AAX6GH60_IRIPA</name>
<dbReference type="AlphaFoldDB" id="A0AAX6GH60"/>
<dbReference type="PANTHER" id="PTHR31087">
    <property type="match status" value="1"/>
</dbReference>
<comment type="similarity">
    <text evidence="1">Belongs to the LOR family.</text>
</comment>
<dbReference type="EMBL" id="JANAVB010019798">
    <property type="protein sequence ID" value="KAJ6828029.1"/>
    <property type="molecule type" value="Genomic_DNA"/>
</dbReference>
<dbReference type="Proteomes" id="UP001140949">
    <property type="component" value="Unassembled WGS sequence"/>
</dbReference>
<dbReference type="Pfam" id="PF04525">
    <property type="entry name" value="LOR"/>
    <property type="match status" value="1"/>
</dbReference>
<feature type="region of interest" description="Disordered" evidence="2">
    <location>
        <begin position="1"/>
        <end position="20"/>
    </location>
</feature>
<evidence type="ECO:0000313" key="3">
    <source>
        <dbReference type="EMBL" id="KAJ6828029.1"/>
    </source>
</evidence>
<evidence type="ECO:0000256" key="2">
    <source>
        <dbReference type="SAM" id="MobiDB-lite"/>
    </source>
</evidence>
<reference evidence="3" key="2">
    <citation type="submission" date="2023-04" db="EMBL/GenBank/DDBJ databases">
        <authorList>
            <person name="Bruccoleri R.E."/>
            <person name="Oakeley E.J."/>
            <person name="Faust A.-M."/>
            <person name="Dessus-Babus S."/>
            <person name="Altorfer M."/>
            <person name="Burckhardt D."/>
            <person name="Oertli M."/>
            <person name="Naumann U."/>
            <person name="Petersen F."/>
            <person name="Wong J."/>
        </authorList>
    </citation>
    <scope>NUCLEOTIDE SEQUENCE</scope>
    <source>
        <strain evidence="3">GSM-AAB239-AS_SAM_17_03QT</strain>
        <tissue evidence="3">Leaf</tissue>
    </source>
</reference>
<dbReference type="InterPro" id="IPR025659">
    <property type="entry name" value="Tubby-like_C"/>
</dbReference>
<accession>A0AAX6GH60</accession>
<dbReference type="PANTHER" id="PTHR31087:SF22">
    <property type="entry name" value="PROTEIN LURP-ONE-RELATED 8"/>
    <property type="match status" value="1"/>
</dbReference>
<sequence>MAKIHPNNPVSVATSSDDDGDRTAAAAAAAAMTVWRKSLLFNCKGFTVYDGTGNLLFRVDNYSSSSSSSGEIVLMDAYGKCLVTIKRKRLSIGEKWLIYSGEEAIKPEFSVKKNMSFHQSKVLARVTTSSSSSSSSSSNPTDRCRHSYSIEGSYSHNQCTIYDDRRRPVGEVERKEAAAGIALGCDVFRLVVQPELDAPLAMAMVIALEQMYGS</sequence>
<keyword evidence="4" id="KW-1185">Reference proteome</keyword>
<dbReference type="SUPFAM" id="SSF54518">
    <property type="entry name" value="Tubby C-terminal domain-like"/>
    <property type="match status" value="1"/>
</dbReference>
<dbReference type="Gene3D" id="2.40.160.200">
    <property type="entry name" value="LURP1-related"/>
    <property type="match status" value="1"/>
</dbReference>
<comment type="caution">
    <text evidence="3">The sequence shown here is derived from an EMBL/GenBank/DDBJ whole genome shotgun (WGS) entry which is preliminary data.</text>
</comment>
<gene>
    <name evidence="3" type="ORF">M6B38_364665</name>
</gene>
<reference evidence="3" key="1">
    <citation type="journal article" date="2023" name="GigaByte">
        <title>Genome assembly of the bearded iris, Iris pallida Lam.</title>
        <authorList>
            <person name="Bruccoleri R.E."/>
            <person name="Oakeley E.J."/>
            <person name="Faust A.M.E."/>
            <person name="Altorfer M."/>
            <person name="Dessus-Babus S."/>
            <person name="Burckhardt D."/>
            <person name="Oertli M."/>
            <person name="Naumann U."/>
            <person name="Petersen F."/>
            <person name="Wong J."/>
        </authorList>
    </citation>
    <scope>NUCLEOTIDE SEQUENCE</scope>
    <source>
        <strain evidence="3">GSM-AAB239-AS_SAM_17_03QT</strain>
    </source>
</reference>
<protein>
    <submittedName>
        <fullName evidence="3">Protein LURP-one-related 8-like</fullName>
    </submittedName>
</protein>
<dbReference type="InterPro" id="IPR007612">
    <property type="entry name" value="LOR"/>
</dbReference>
<proteinExistence type="inferred from homology"/>
<dbReference type="InterPro" id="IPR038595">
    <property type="entry name" value="LOR_sf"/>
</dbReference>
<organism evidence="3 4">
    <name type="scientific">Iris pallida</name>
    <name type="common">Sweet iris</name>
    <dbReference type="NCBI Taxonomy" id="29817"/>
    <lineage>
        <taxon>Eukaryota</taxon>
        <taxon>Viridiplantae</taxon>
        <taxon>Streptophyta</taxon>
        <taxon>Embryophyta</taxon>
        <taxon>Tracheophyta</taxon>
        <taxon>Spermatophyta</taxon>
        <taxon>Magnoliopsida</taxon>
        <taxon>Liliopsida</taxon>
        <taxon>Asparagales</taxon>
        <taxon>Iridaceae</taxon>
        <taxon>Iridoideae</taxon>
        <taxon>Irideae</taxon>
        <taxon>Iris</taxon>
    </lineage>
</organism>
<evidence type="ECO:0000256" key="1">
    <source>
        <dbReference type="ARBA" id="ARBA00005437"/>
    </source>
</evidence>
<evidence type="ECO:0000313" key="4">
    <source>
        <dbReference type="Proteomes" id="UP001140949"/>
    </source>
</evidence>